<keyword evidence="2" id="KW-0547">Nucleotide-binding</keyword>
<dbReference type="Proteomes" id="UP001164746">
    <property type="component" value="Chromosome 13"/>
</dbReference>
<organism evidence="5 6">
    <name type="scientific">Mya arenaria</name>
    <name type="common">Soft-shell clam</name>
    <dbReference type="NCBI Taxonomy" id="6604"/>
    <lineage>
        <taxon>Eukaryota</taxon>
        <taxon>Metazoa</taxon>
        <taxon>Spiralia</taxon>
        <taxon>Lophotrochozoa</taxon>
        <taxon>Mollusca</taxon>
        <taxon>Bivalvia</taxon>
        <taxon>Autobranchia</taxon>
        <taxon>Heteroconchia</taxon>
        <taxon>Euheterodonta</taxon>
        <taxon>Imparidentia</taxon>
        <taxon>Neoheterodontei</taxon>
        <taxon>Myida</taxon>
        <taxon>Myoidea</taxon>
        <taxon>Myidae</taxon>
        <taxon>Mya</taxon>
    </lineage>
</organism>
<dbReference type="Pfam" id="PF04548">
    <property type="entry name" value="AIG1"/>
    <property type="match status" value="1"/>
</dbReference>
<protein>
    <submittedName>
        <fullName evidence="5">GIMA9-like protein</fullName>
    </submittedName>
</protein>
<accession>A0ABY7FTL7</accession>
<dbReference type="InterPro" id="IPR006703">
    <property type="entry name" value="G_AIG1"/>
</dbReference>
<evidence type="ECO:0000313" key="6">
    <source>
        <dbReference type="Proteomes" id="UP001164746"/>
    </source>
</evidence>
<dbReference type="InterPro" id="IPR045058">
    <property type="entry name" value="GIMA/IAN/Toc"/>
</dbReference>
<proteinExistence type="inferred from homology"/>
<dbReference type="Gene3D" id="3.40.50.300">
    <property type="entry name" value="P-loop containing nucleotide triphosphate hydrolases"/>
    <property type="match status" value="1"/>
</dbReference>
<gene>
    <name evidence="5" type="ORF">MAR_038298</name>
</gene>
<evidence type="ECO:0000256" key="2">
    <source>
        <dbReference type="ARBA" id="ARBA00022741"/>
    </source>
</evidence>
<sequence>MEEIKKPNGAGKSSTGNTILGRTAFASSAGLGSVTAKVTSAEGEVDGRRVVVVDTPGFFDTGSGNKLLSTQLVRMYAALAPGFHALIYVMSPERFTRECIKTKNLFFKVFGPSVARFTIIVLTGKDKTDAENISLQDLVSSGNAEFHAFLQQCGGRIFALNNKASENERAFQVSELFKIITEIQKMSGGHYFTNLQCQTMKLYRRLGLLRGEQNVNKARQCLFRRISDRYGVEEQSVWGPQSAENRKLTVTMKLLENREFNDLHVTEADDSENLDDTVATAGGKPSDDEIEELRNPTYFEKLVAFFSRLFGTFFKSIDVTD</sequence>
<reference evidence="5" key="1">
    <citation type="submission" date="2022-11" db="EMBL/GenBank/DDBJ databases">
        <title>Centuries of genome instability and evolution in soft-shell clam transmissible cancer (bioRxiv).</title>
        <authorList>
            <person name="Hart S.F.M."/>
            <person name="Yonemitsu M.A."/>
            <person name="Giersch R.M."/>
            <person name="Beal B.F."/>
            <person name="Arriagada G."/>
            <person name="Davis B.W."/>
            <person name="Ostrander E.A."/>
            <person name="Goff S.P."/>
            <person name="Metzger M.J."/>
        </authorList>
    </citation>
    <scope>NUCLEOTIDE SEQUENCE</scope>
    <source>
        <strain evidence="5">MELC-2E11</strain>
        <tissue evidence="5">Siphon/mantle</tissue>
    </source>
</reference>
<name>A0ABY7FTL7_MYAAR</name>
<dbReference type="PANTHER" id="PTHR10903">
    <property type="entry name" value="GTPASE, IMAP FAMILY MEMBER-RELATED"/>
    <property type="match status" value="1"/>
</dbReference>
<dbReference type="InterPro" id="IPR027417">
    <property type="entry name" value="P-loop_NTPase"/>
</dbReference>
<keyword evidence="6" id="KW-1185">Reference proteome</keyword>
<dbReference type="PANTHER" id="PTHR10903:SF184">
    <property type="entry name" value="GTP-BINDING PROTEIN A"/>
    <property type="match status" value="1"/>
</dbReference>
<comment type="similarity">
    <text evidence="1">Belongs to the TRAFAC class TrmE-Era-EngA-EngB-Septin-like GTPase superfamily. AIG1/Toc34/Toc159-like paraseptin GTPase family. IAN subfamily.</text>
</comment>
<evidence type="ECO:0000313" key="5">
    <source>
        <dbReference type="EMBL" id="WAR24629.1"/>
    </source>
</evidence>
<evidence type="ECO:0000259" key="4">
    <source>
        <dbReference type="PROSITE" id="PS51720"/>
    </source>
</evidence>
<evidence type="ECO:0000256" key="3">
    <source>
        <dbReference type="ARBA" id="ARBA00023134"/>
    </source>
</evidence>
<evidence type="ECO:0000256" key="1">
    <source>
        <dbReference type="ARBA" id="ARBA00008535"/>
    </source>
</evidence>
<dbReference type="SUPFAM" id="SSF52540">
    <property type="entry name" value="P-loop containing nucleoside triphosphate hydrolases"/>
    <property type="match status" value="1"/>
</dbReference>
<dbReference type="PROSITE" id="PS51720">
    <property type="entry name" value="G_AIG1"/>
    <property type="match status" value="1"/>
</dbReference>
<dbReference type="EMBL" id="CP111024">
    <property type="protein sequence ID" value="WAR24629.1"/>
    <property type="molecule type" value="Genomic_DNA"/>
</dbReference>
<keyword evidence="3" id="KW-0342">GTP-binding</keyword>
<feature type="domain" description="AIG1-type G" evidence="4">
    <location>
        <begin position="1"/>
        <end position="201"/>
    </location>
</feature>